<protein>
    <recommendedName>
        <fullName evidence="5">AB hydrolase-1 domain-containing protein</fullName>
    </recommendedName>
</protein>
<dbReference type="EMBL" id="JBBNAE010000006">
    <property type="protein sequence ID" value="KAK9117650.1"/>
    <property type="molecule type" value="Genomic_DNA"/>
</dbReference>
<gene>
    <name evidence="6" type="ORF">Sjap_016597</name>
</gene>
<dbReference type="GO" id="GO:0019432">
    <property type="term" value="P:triglyceride biosynthetic process"/>
    <property type="evidence" value="ECO:0007669"/>
    <property type="project" value="UniProtKB-ARBA"/>
</dbReference>
<keyword evidence="2" id="KW-0808">Transferase</keyword>
<accession>A0AAP0ILV7</accession>
<feature type="region of interest" description="Disordered" evidence="4">
    <location>
        <begin position="43"/>
        <end position="68"/>
    </location>
</feature>
<dbReference type="PANTHER" id="PTHR22753:SF24">
    <property type="entry name" value="ESTERASE_LIPASE_THIOESTERASE FAMILY PROTEIN"/>
    <property type="match status" value="1"/>
</dbReference>
<organism evidence="6 7">
    <name type="scientific">Stephania japonica</name>
    <dbReference type="NCBI Taxonomy" id="461633"/>
    <lineage>
        <taxon>Eukaryota</taxon>
        <taxon>Viridiplantae</taxon>
        <taxon>Streptophyta</taxon>
        <taxon>Embryophyta</taxon>
        <taxon>Tracheophyta</taxon>
        <taxon>Spermatophyta</taxon>
        <taxon>Magnoliopsida</taxon>
        <taxon>Ranunculales</taxon>
        <taxon>Menispermaceae</taxon>
        <taxon>Menispermoideae</taxon>
        <taxon>Cissampelideae</taxon>
        <taxon>Stephania</taxon>
    </lineage>
</organism>
<dbReference type="GO" id="GO:0004144">
    <property type="term" value="F:diacylglycerol O-acyltransferase activity"/>
    <property type="evidence" value="ECO:0007669"/>
    <property type="project" value="UniProtKB-ARBA"/>
</dbReference>
<dbReference type="InterPro" id="IPR029058">
    <property type="entry name" value="AB_hydrolase_fold"/>
</dbReference>
<dbReference type="AlphaFoldDB" id="A0AAP0ILV7"/>
<dbReference type="PANTHER" id="PTHR22753">
    <property type="entry name" value="TRANSMEMBRANE PROTEIN 68"/>
    <property type="match status" value="1"/>
</dbReference>
<evidence type="ECO:0000256" key="1">
    <source>
        <dbReference type="ARBA" id="ARBA00005420"/>
    </source>
</evidence>
<evidence type="ECO:0000313" key="6">
    <source>
        <dbReference type="EMBL" id="KAK9117650.1"/>
    </source>
</evidence>
<dbReference type="Gene3D" id="3.40.50.1820">
    <property type="entry name" value="alpha/beta hydrolase"/>
    <property type="match status" value="1"/>
</dbReference>
<keyword evidence="7" id="KW-1185">Reference proteome</keyword>
<dbReference type="InterPro" id="IPR007130">
    <property type="entry name" value="DAGAT"/>
</dbReference>
<dbReference type="GO" id="GO:0016020">
    <property type="term" value="C:membrane"/>
    <property type="evidence" value="ECO:0007669"/>
    <property type="project" value="TreeGrafter"/>
</dbReference>
<comment type="caution">
    <text evidence="6">The sequence shown here is derived from an EMBL/GenBank/DDBJ whole genome shotgun (WGS) entry which is preliminary data.</text>
</comment>
<feature type="domain" description="AB hydrolase-1" evidence="5">
    <location>
        <begin position="190"/>
        <end position="377"/>
    </location>
</feature>
<reference evidence="6 7" key="1">
    <citation type="submission" date="2024-01" db="EMBL/GenBank/DDBJ databases">
        <title>Genome assemblies of Stephania.</title>
        <authorList>
            <person name="Yang L."/>
        </authorList>
    </citation>
    <scope>NUCLEOTIDE SEQUENCE [LARGE SCALE GENOMIC DNA]</scope>
    <source>
        <strain evidence="6">QJT</strain>
        <tissue evidence="6">Leaf</tissue>
    </source>
</reference>
<dbReference type="Proteomes" id="UP001417504">
    <property type="component" value="Unassembled WGS sequence"/>
</dbReference>
<name>A0AAP0ILV7_9MAGN</name>
<dbReference type="Pfam" id="PF00561">
    <property type="entry name" value="Abhydrolase_1"/>
    <property type="match status" value="1"/>
</dbReference>
<dbReference type="InterPro" id="IPR000073">
    <property type="entry name" value="AB_hydrolase_1"/>
</dbReference>
<evidence type="ECO:0000256" key="4">
    <source>
        <dbReference type="SAM" id="MobiDB-lite"/>
    </source>
</evidence>
<dbReference type="SUPFAM" id="SSF53474">
    <property type="entry name" value="alpha/beta-Hydrolases"/>
    <property type="match status" value="1"/>
</dbReference>
<evidence type="ECO:0000313" key="7">
    <source>
        <dbReference type="Proteomes" id="UP001417504"/>
    </source>
</evidence>
<keyword evidence="3" id="KW-0012">Acyltransferase</keyword>
<evidence type="ECO:0000259" key="5">
    <source>
        <dbReference type="Pfam" id="PF00561"/>
    </source>
</evidence>
<dbReference type="Pfam" id="PF03982">
    <property type="entry name" value="DAGAT"/>
    <property type="match status" value="1"/>
</dbReference>
<sequence length="709" mass="79718">MAIAGPATLATPILSQCSRRGSASRIPRRIRAVDQVSQVSAQRTMVVSTDPQRLGDSGGGGGWSVEEAPKGWDDSKIERLSVKDYLERSREMIRSDGGPPRWFSPLSAELAGRAHLCSSTCLRQSQIMTDKSDSISVFRLDGVGLGLVSHHQRLGKFFDIWCLHIPVADRTPFKELVLLVENTIKSEYSHSPNRPIYLIGESLGGCLALAVAARNPNIDLMLILANPATSFNKSRLNPTIPFLDALPMQFSHGLPYILGFVTGDPLKMMMASMEKELPLEEAIGDLLKNLVAIFNSLPVLLDILPKESVLWKLQMLKSASSYANSRLHAVKAETLVLASGKDQLLPSKEEAERLYDRLESCQIRHFNESGHTLFMEDGVDLLTIIRGAGFYRRRRSVDYVSDFIRPTPSEFEMLSKSYRWVDVAANPVMLSTLENGRIVRSLEGIPCSGPVLFVGYHMLLGLELGPLFKKFLLEKNILLRGVAHPLLFEKTWERTILEHSGFDVYRLMGAVPVSASNFYKLMSTKSHVLLYPGGVREALHRKGEEYKLFWPIQPEFVRMASRFGAKIVPFGVVGEDDLLDVALDYDDLVKIPFFKAQIESINDGRARRLRTEINGEVAKEDLHMPGVLPKFPGRFYFLFGRTFDTAGRKEELKDRGQAKKLYIEVKSEVERCIAYLKEKREEDPYRSLPSRLFYQAIHGLDAEIPTFKL</sequence>
<comment type="similarity">
    <text evidence="1">Belongs to the diacylglycerol acyltransferase family.</text>
</comment>
<dbReference type="CDD" id="cd07987">
    <property type="entry name" value="LPLAT_MGAT-like"/>
    <property type="match status" value="1"/>
</dbReference>
<evidence type="ECO:0000256" key="2">
    <source>
        <dbReference type="ARBA" id="ARBA00022679"/>
    </source>
</evidence>
<evidence type="ECO:0000256" key="3">
    <source>
        <dbReference type="ARBA" id="ARBA00023315"/>
    </source>
</evidence>
<proteinExistence type="inferred from homology"/>